<dbReference type="Pfam" id="PF13304">
    <property type="entry name" value="AAA_21"/>
    <property type="match status" value="1"/>
</dbReference>
<reference evidence="2 3" key="1">
    <citation type="submission" date="2016-01" db="EMBL/GenBank/DDBJ databases">
        <title>Genome sequencing of Roseivirga seohaensis SW-152.</title>
        <authorList>
            <person name="Selvaratnam C."/>
            <person name="Thevarajoo S."/>
            <person name="Goh K.M."/>
            <person name="Ee R."/>
            <person name="Chan K.-G."/>
            <person name="Chong C.S."/>
        </authorList>
    </citation>
    <scope>NUCLEOTIDE SEQUENCE [LARGE SCALE GENOMIC DNA]</scope>
    <source>
        <strain evidence="2 3">SW-152</strain>
    </source>
</reference>
<dbReference type="InterPro" id="IPR027417">
    <property type="entry name" value="P-loop_NTPase"/>
</dbReference>
<dbReference type="Proteomes" id="UP000075663">
    <property type="component" value="Unassembled WGS sequence"/>
</dbReference>
<name>A0A150XZI1_9BACT</name>
<protein>
    <recommendedName>
        <fullName evidence="1">ATPase AAA-type core domain-containing protein</fullName>
    </recommendedName>
</protein>
<dbReference type="AlphaFoldDB" id="A0A150XZI1"/>
<evidence type="ECO:0000313" key="3">
    <source>
        <dbReference type="Proteomes" id="UP000075663"/>
    </source>
</evidence>
<dbReference type="Gene3D" id="3.40.50.300">
    <property type="entry name" value="P-loop containing nucleotide triphosphate hydrolases"/>
    <property type="match status" value="1"/>
</dbReference>
<evidence type="ECO:0000313" key="2">
    <source>
        <dbReference type="EMBL" id="KYG84199.1"/>
    </source>
</evidence>
<dbReference type="PIRSF" id="PIRSF029347">
    <property type="entry name" value="RecF"/>
    <property type="match status" value="1"/>
</dbReference>
<dbReference type="SUPFAM" id="SSF52540">
    <property type="entry name" value="P-loop containing nucleoside triphosphate hydrolases"/>
    <property type="match status" value="1"/>
</dbReference>
<sequence length="366" mass="42172">MIDYLEIEGYKSIKELKIELKPINILIGSNGAGKSNFISFFKLLRAIFNQRLQHFVLEEGKADNLLYFGRKRTEYLFGKAIFTEGRDNNAYFFTLVPNKQGGLFLGEEGAGYNVSRDKYGNYFTRSNIEESAVARENYPRNQYLRDYLKQLQIFHFHDTSSSSSLRRDCDVEDNLYLKHDGANLPAYLYYMKMKHPIVYKRIEYTVRSVAPFFDHFILEPSRLGDGRIELRWNETDDVDSNFSASQFSDGTIRFIALATLLLQPNPPKVIIIDEPELGLHPFAITKLAGMIQAASSRTQLIISTQSVNLVDQFDPGDIIAVDRSREEKQSIFMRLDEGNLTEWLNEHTMGELWQRNIIGAGQPFKQ</sequence>
<dbReference type="InterPro" id="IPR014555">
    <property type="entry name" value="RecF-like"/>
</dbReference>
<dbReference type="GO" id="GO:0000731">
    <property type="term" value="P:DNA synthesis involved in DNA repair"/>
    <property type="evidence" value="ECO:0007669"/>
    <property type="project" value="TreeGrafter"/>
</dbReference>
<comment type="caution">
    <text evidence="2">The sequence shown here is derived from an EMBL/GenBank/DDBJ whole genome shotgun (WGS) entry which is preliminary data.</text>
</comment>
<organism evidence="2 3">
    <name type="scientific">Roseivirga seohaensis</name>
    <dbReference type="NCBI Taxonomy" id="1914963"/>
    <lineage>
        <taxon>Bacteria</taxon>
        <taxon>Pseudomonadati</taxon>
        <taxon>Bacteroidota</taxon>
        <taxon>Cytophagia</taxon>
        <taxon>Cytophagales</taxon>
        <taxon>Roseivirgaceae</taxon>
        <taxon>Roseivirga</taxon>
    </lineage>
</organism>
<accession>A0A150XZI1</accession>
<dbReference type="PANTHER" id="PTHR32182">
    <property type="entry name" value="DNA REPLICATION AND REPAIR PROTEIN RECF"/>
    <property type="match status" value="1"/>
</dbReference>
<proteinExistence type="predicted"/>
<evidence type="ECO:0000259" key="1">
    <source>
        <dbReference type="Pfam" id="PF13304"/>
    </source>
</evidence>
<dbReference type="GO" id="GO:0016887">
    <property type="term" value="F:ATP hydrolysis activity"/>
    <property type="evidence" value="ECO:0007669"/>
    <property type="project" value="InterPro"/>
</dbReference>
<gene>
    <name evidence="2" type="ORF">AWW67_03560</name>
</gene>
<dbReference type="EMBL" id="LRPB01000023">
    <property type="protein sequence ID" value="KYG84199.1"/>
    <property type="molecule type" value="Genomic_DNA"/>
</dbReference>
<dbReference type="GO" id="GO:0006302">
    <property type="term" value="P:double-strand break repair"/>
    <property type="evidence" value="ECO:0007669"/>
    <property type="project" value="TreeGrafter"/>
</dbReference>
<dbReference type="CDD" id="cd00267">
    <property type="entry name" value="ABC_ATPase"/>
    <property type="match status" value="1"/>
</dbReference>
<dbReference type="GO" id="GO:0005524">
    <property type="term" value="F:ATP binding"/>
    <property type="evidence" value="ECO:0007669"/>
    <property type="project" value="InterPro"/>
</dbReference>
<dbReference type="RefSeq" id="WP_062300982.1">
    <property type="nucleotide sequence ID" value="NZ_LRPB01000023.1"/>
</dbReference>
<feature type="domain" description="ATPase AAA-type core" evidence="1">
    <location>
        <begin position="23"/>
        <end position="311"/>
    </location>
</feature>
<dbReference type="STRING" id="1914963.AWW67_03560"/>
<dbReference type="PANTHER" id="PTHR32182:SF22">
    <property type="entry name" value="ATP-DEPENDENT ENDONUCLEASE, OLD FAMILY-RELATED"/>
    <property type="match status" value="1"/>
</dbReference>
<dbReference type="InterPro" id="IPR003959">
    <property type="entry name" value="ATPase_AAA_core"/>
</dbReference>